<organism evidence="2">
    <name type="scientific">candidate division WOR-3 bacterium</name>
    <dbReference type="NCBI Taxonomy" id="2052148"/>
    <lineage>
        <taxon>Bacteria</taxon>
        <taxon>Bacteria division WOR-3</taxon>
    </lineage>
</organism>
<evidence type="ECO:0000256" key="1">
    <source>
        <dbReference type="SAM" id="Phobius"/>
    </source>
</evidence>
<dbReference type="EMBL" id="DTLI01000060">
    <property type="protein sequence ID" value="HHS51720.1"/>
    <property type="molecule type" value="Genomic_DNA"/>
</dbReference>
<name>A0A7C6ECC9_UNCW3</name>
<evidence type="ECO:0000313" key="2">
    <source>
        <dbReference type="EMBL" id="HHS51720.1"/>
    </source>
</evidence>
<reference evidence="2" key="1">
    <citation type="journal article" date="2020" name="mSystems">
        <title>Genome- and Community-Level Interaction Insights into Carbon Utilization and Element Cycling Functions of Hydrothermarchaeota in Hydrothermal Sediment.</title>
        <authorList>
            <person name="Zhou Z."/>
            <person name="Liu Y."/>
            <person name="Xu W."/>
            <person name="Pan J."/>
            <person name="Luo Z.H."/>
            <person name="Li M."/>
        </authorList>
    </citation>
    <scope>NUCLEOTIDE SEQUENCE [LARGE SCALE GENOMIC DNA]</scope>
    <source>
        <strain evidence="2">SpSt-876</strain>
    </source>
</reference>
<feature type="transmembrane region" description="Helical" evidence="1">
    <location>
        <begin position="14"/>
        <end position="33"/>
    </location>
</feature>
<keyword evidence="1" id="KW-0472">Membrane</keyword>
<comment type="caution">
    <text evidence="2">The sequence shown here is derived from an EMBL/GenBank/DDBJ whole genome shotgun (WGS) entry which is preliminary data.</text>
</comment>
<proteinExistence type="predicted"/>
<keyword evidence="1" id="KW-1133">Transmembrane helix</keyword>
<sequence length="267" mass="31309">MSITSAIFKLVKKLPFRLAIIFCQFVIFTYLSFQKQYRKEILINYQKIFGAYPPLGIWFWLRLAFRLGNNFGVMVKMGEVNKKILDKTLIYGENILYNYKKAIIVSFHYGLWELLPQIFQRLGYKTYIAASVQADKSLESELFRYRSQNGVKLIKTISEMKHCLKQSPPWADGAKQAKGILLGFVLDNTRKTKRLCLSEPYPNFFILRTPFVLAKLAKVPILSMFCYQRNNQIVVDIDEVKSPAMLGKRLRNYLKRSPEDWIFWGKQ</sequence>
<protein>
    <recommendedName>
        <fullName evidence="3">Lipid A biosynthesis acyltransferase</fullName>
    </recommendedName>
</protein>
<keyword evidence="1" id="KW-0812">Transmembrane</keyword>
<evidence type="ECO:0008006" key="3">
    <source>
        <dbReference type="Google" id="ProtNLM"/>
    </source>
</evidence>
<dbReference type="AlphaFoldDB" id="A0A7C6ECC9"/>
<gene>
    <name evidence="2" type="ORF">ENW73_02475</name>
</gene>
<accession>A0A7C6ECC9</accession>